<feature type="region of interest" description="Disordered" evidence="2">
    <location>
        <begin position="105"/>
        <end position="189"/>
    </location>
</feature>
<feature type="compositionally biased region" description="Basic and acidic residues" evidence="2">
    <location>
        <begin position="312"/>
        <end position="328"/>
    </location>
</feature>
<reference evidence="4" key="1">
    <citation type="submission" date="2021-03" db="EMBL/GenBank/DDBJ databases">
        <authorList>
            <person name="Tagirdzhanova G."/>
        </authorList>
    </citation>
    <scope>NUCLEOTIDE SEQUENCE</scope>
</reference>
<dbReference type="OrthoDB" id="1918685at2759"/>
<feature type="region of interest" description="Disordered" evidence="2">
    <location>
        <begin position="1468"/>
        <end position="1493"/>
    </location>
</feature>
<feature type="compositionally biased region" description="Polar residues" evidence="2">
    <location>
        <begin position="682"/>
        <end position="691"/>
    </location>
</feature>
<dbReference type="GO" id="GO:0003691">
    <property type="term" value="F:double-stranded telomeric DNA binding"/>
    <property type="evidence" value="ECO:0007669"/>
    <property type="project" value="TreeGrafter"/>
</dbReference>
<dbReference type="PANTHER" id="PTHR47807">
    <property type="entry name" value="PROTEIN TBF1"/>
    <property type="match status" value="1"/>
</dbReference>
<evidence type="ECO:0000313" key="4">
    <source>
        <dbReference type="EMBL" id="CAF9940946.1"/>
    </source>
</evidence>
<dbReference type="PANTHER" id="PTHR47807:SF1">
    <property type="entry name" value="PROTEIN TBF1"/>
    <property type="match status" value="1"/>
</dbReference>
<proteinExistence type="predicted"/>
<feature type="compositionally biased region" description="Low complexity" evidence="2">
    <location>
        <begin position="166"/>
        <end position="177"/>
    </location>
</feature>
<dbReference type="GO" id="GO:0006338">
    <property type="term" value="P:chromatin remodeling"/>
    <property type="evidence" value="ECO:0007669"/>
    <property type="project" value="UniProtKB-ARBA"/>
</dbReference>
<feature type="compositionally biased region" description="Basic and acidic residues" evidence="2">
    <location>
        <begin position="254"/>
        <end position="264"/>
    </location>
</feature>
<dbReference type="CDD" id="cd18966">
    <property type="entry name" value="chromodomain"/>
    <property type="match status" value="1"/>
</dbReference>
<name>A0A8H3J570_9LECA</name>
<evidence type="ECO:0000313" key="5">
    <source>
        <dbReference type="Proteomes" id="UP000664203"/>
    </source>
</evidence>
<feature type="domain" description="Chromo" evidence="3">
    <location>
        <begin position="28"/>
        <end position="63"/>
    </location>
</feature>
<comment type="subunit">
    <text evidence="1">Component of the NuA4 histone acetyltransferase complex.</text>
</comment>
<keyword evidence="5" id="KW-1185">Reference proteome</keyword>
<dbReference type="InterPro" id="IPR052833">
    <property type="entry name" value="Telomeric_DNA-bd_trans-reg"/>
</dbReference>
<feature type="region of interest" description="Disordered" evidence="2">
    <location>
        <begin position="254"/>
        <end position="455"/>
    </location>
</feature>
<dbReference type="Proteomes" id="UP000664203">
    <property type="component" value="Unassembled WGS sequence"/>
</dbReference>
<evidence type="ECO:0000256" key="2">
    <source>
        <dbReference type="SAM" id="MobiDB-lite"/>
    </source>
</evidence>
<feature type="compositionally biased region" description="Polar residues" evidence="2">
    <location>
        <begin position="283"/>
        <end position="292"/>
    </location>
</feature>
<protein>
    <recommendedName>
        <fullName evidence="3">Chromo domain-containing protein</fullName>
    </recommendedName>
</protein>
<dbReference type="InterPro" id="IPR016197">
    <property type="entry name" value="Chromo-like_dom_sf"/>
</dbReference>
<feature type="region of interest" description="Disordered" evidence="2">
    <location>
        <begin position="495"/>
        <end position="524"/>
    </location>
</feature>
<evidence type="ECO:0000256" key="1">
    <source>
        <dbReference type="ARBA" id="ARBA00011353"/>
    </source>
</evidence>
<dbReference type="InterPro" id="IPR000953">
    <property type="entry name" value="Chromo/chromo_shadow_dom"/>
</dbReference>
<dbReference type="SUPFAM" id="SSF54160">
    <property type="entry name" value="Chromo domain-like"/>
    <property type="match status" value="1"/>
</dbReference>
<accession>A0A8H3J570</accession>
<gene>
    <name evidence="4" type="ORF">ALECFALPRED_008910</name>
</gene>
<dbReference type="EMBL" id="CAJPDR010000629">
    <property type="protein sequence ID" value="CAF9940946.1"/>
    <property type="molecule type" value="Genomic_DNA"/>
</dbReference>
<feature type="compositionally biased region" description="Polar residues" evidence="2">
    <location>
        <begin position="432"/>
        <end position="453"/>
    </location>
</feature>
<dbReference type="PROSITE" id="PS50013">
    <property type="entry name" value="CHROMO_2"/>
    <property type="match status" value="1"/>
</dbReference>
<feature type="region of interest" description="Disordered" evidence="2">
    <location>
        <begin position="556"/>
        <end position="577"/>
    </location>
</feature>
<feature type="compositionally biased region" description="Low complexity" evidence="2">
    <location>
        <begin position="270"/>
        <end position="282"/>
    </location>
</feature>
<feature type="compositionally biased region" description="Polar residues" evidence="2">
    <location>
        <begin position="329"/>
        <end position="340"/>
    </location>
</feature>
<feature type="compositionally biased region" description="Basic residues" evidence="2">
    <location>
        <begin position="105"/>
        <end position="119"/>
    </location>
</feature>
<dbReference type="GO" id="GO:0010833">
    <property type="term" value="P:telomere maintenance via telomere lengthening"/>
    <property type="evidence" value="ECO:0007669"/>
    <property type="project" value="TreeGrafter"/>
</dbReference>
<feature type="region of interest" description="Disordered" evidence="2">
    <location>
        <begin position="678"/>
        <end position="699"/>
    </location>
</feature>
<comment type="caution">
    <text evidence="4">The sequence shown here is derived from an EMBL/GenBank/DDBJ whole genome shotgun (WGS) entry which is preliminary data.</text>
</comment>
<organism evidence="4 5">
    <name type="scientific">Alectoria fallacina</name>
    <dbReference type="NCBI Taxonomy" id="1903189"/>
    <lineage>
        <taxon>Eukaryota</taxon>
        <taxon>Fungi</taxon>
        <taxon>Dikarya</taxon>
        <taxon>Ascomycota</taxon>
        <taxon>Pezizomycotina</taxon>
        <taxon>Lecanoromycetes</taxon>
        <taxon>OSLEUM clade</taxon>
        <taxon>Lecanoromycetidae</taxon>
        <taxon>Lecanorales</taxon>
        <taxon>Lecanorineae</taxon>
        <taxon>Parmeliaceae</taxon>
        <taxon>Alectoria</taxon>
    </lineage>
</organism>
<evidence type="ECO:0000259" key="3">
    <source>
        <dbReference type="PROSITE" id="PS50013"/>
    </source>
</evidence>
<feature type="compositionally biased region" description="Basic and acidic residues" evidence="2">
    <location>
        <begin position="395"/>
        <end position="431"/>
    </location>
</feature>
<feature type="compositionally biased region" description="Basic and acidic residues" evidence="2">
    <location>
        <begin position="179"/>
        <end position="189"/>
    </location>
</feature>
<sequence length="1493" mass="167943">MASVGELEASDDSISLTSTVSSAEAERYEVECILAERDSNGFMEYLTAWKNYPEHRHSWEPRECFFEDEVFSEWTRTQMRIDRGLAKPFDIKAWKKRCKEIHKKTSLRKERRRDKKLRLSNHLDESILGPGGQDANVESSGSEPAPRRSDKRIKRRSVHQDPPPSSSSADTSFNSSSEDSDRPLTSRQESEIFIQNVKWTQAETIALEEGLRTLKGPRWKELLGLYGRNGTISQALKDRTPSNLFDKAKSVRQEFVDSGREPPEYLKPFSKSASSKGSGTATPNNYSESRVQSRAASKKTSRSTSTDSMMAELREKQRIREAKIRENSRPQQTVKSTEILNSGGGQEKESDTAKKMSGSKPKAPQTSQAPARRVEVILAKNPLKETPKAVQTKSHPKDAVPHKKGTTEFEKSNKDDSLRERQSKDGPRTKESSSITAIPQAERQSMSLTPNAKKTTRRVINAAAVQPESSRTNVLENNKPMPERTVRTTWAGTARVPTARSSASNPSRLGAVGRGPTRLSSSKLRPKLRQIEPKKPSVTGDVTAAWNVEPKKRKSNNWATTNADSVDGQAPKRNRNYRLSVQNRIYKSRREGGAPDPDRLVFIDPKTGKAPTTVPAPSATAALSKTPLQLHQEELASREAGECLAREAVDAMLVSTSEPDPPPRSIDQNHEKRVDEHRLAETDTSILNASASAPKPTAAEMTDRPAIIDTHSPAPPHPGPPQNVPFGPRIETKRMFRMSLEDYTKRSMSSSHLLNEAVINSHQPCSSDEPSTFTLRSYPSWEQKNEIFNKMDTNLVIGYIRLGKDDQESINVKLVGFGYELKKLLLTVKSFPRTVDFVFETVCLASEYQAYFPAESSDYLGSGSIVSYHQSALAVEDIAETLANSLQGGLFFAQQYTMLMYPAGASAWAFLDTNLPNVHPGTALRFVVRRPLPPTLADVHGLATARLEREDPERYKEITTKIERCPMQAEDKNINIVFRDMFEIDFGRLIAQNGDQQHPPTNIFFLCFIPQGCEDYEPDSTKRLALRMRTSEEHDLFIKFLQANGAEEIYSMQNIGSQEIDNNGAWDYFFKNVKSGTIIFHDAYIRYDLVPRLAKHLLHGSVNVWKTSLSPMHPGEKHPHLIRLFPHGGVLLLTESLILYRPHETLRILLWFRRVQIPSKTPGTWKLAVRPRVREWLLDIMDACSESGKDLFGCSIQIFADIYTEIFGLLQTSDPGDNGLMCNEWDYETPTEEAPIVSSSSLRVLQARKEWKGEGADREPDDSSIAQNDDLLVQWFAEWAVVNLHNFRKYHVILGYTGDDPFAKAAISAYEKAWGHIEVMTPTDAFKRHTVTPQSKLDEMEAKRRRTVKEELPAKRAAAKKARREEREAAKKALEARMRMFRDVGAPEEEAMRAGRQLLRDLGGSEKEVEECKVDVDRVFVDRWWEEPLEEGEVYVNEMDTSEAAHEVDDAGKGTQLALPRTLKYLADRQRARTSQEASAAGSDGAPYMDVSS</sequence>
<dbReference type="Gene3D" id="2.40.50.40">
    <property type="match status" value="1"/>
</dbReference>